<organism evidence="2 3">
    <name type="scientific">Actinomadura namibiensis</name>
    <dbReference type="NCBI Taxonomy" id="182080"/>
    <lineage>
        <taxon>Bacteria</taxon>
        <taxon>Bacillati</taxon>
        <taxon>Actinomycetota</taxon>
        <taxon>Actinomycetes</taxon>
        <taxon>Streptosporangiales</taxon>
        <taxon>Thermomonosporaceae</taxon>
        <taxon>Actinomadura</taxon>
    </lineage>
</organism>
<gene>
    <name evidence="2" type="ORF">HNR61_001018</name>
</gene>
<evidence type="ECO:0000313" key="2">
    <source>
        <dbReference type="EMBL" id="MBA8949420.1"/>
    </source>
</evidence>
<feature type="chain" id="PRO_5038559654" description="Lipoprotein" evidence="1">
    <location>
        <begin position="21"/>
        <end position="126"/>
    </location>
</feature>
<comment type="caution">
    <text evidence="2">The sequence shown here is derived from an EMBL/GenBank/DDBJ whole genome shotgun (WGS) entry which is preliminary data.</text>
</comment>
<dbReference type="RefSeq" id="WP_182841852.1">
    <property type="nucleotide sequence ID" value="NZ_BAAALP010000090.1"/>
</dbReference>
<proteinExistence type="predicted"/>
<evidence type="ECO:0000256" key="1">
    <source>
        <dbReference type="SAM" id="SignalP"/>
    </source>
</evidence>
<dbReference type="PROSITE" id="PS51257">
    <property type="entry name" value="PROKAR_LIPOPROTEIN"/>
    <property type="match status" value="1"/>
</dbReference>
<keyword evidence="1" id="KW-0732">Signal</keyword>
<accession>A0A7W3QJI6</accession>
<protein>
    <recommendedName>
        <fullName evidence="4">Lipoprotein</fullName>
    </recommendedName>
</protein>
<dbReference type="AlphaFoldDB" id="A0A7W3QJI6"/>
<name>A0A7W3QJI6_ACTNM</name>
<keyword evidence="3" id="KW-1185">Reference proteome</keyword>
<evidence type="ECO:0008006" key="4">
    <source>
        <dbReference type="Google" id="ProtNLM"/>
    </source>
</evidence>
<feature type="signal peptide" evidence="1">
    <location>
        <begin position="1"/>
        <end position="20"/>
    </location>
</feature>
<evidence type="ECO:0000313" key="3">
    <source>
        <dbReference type="Proteomes" id="UP000572680"/>
    </source>
</evidence>
<reference evidence="2 3" key="1">
    <citation type="submission" date="2020-08" db="EMBL/GenBank/DDBJ databases">
        <title>Genomic Encyclopedia of Type Strains, Phase IV (KMG-IV): sequencing the most valuable type-strain genomes for metagenomic binning, comparative biology and taxonomic classification.</title>
        <authorList>
            <person name="Goeker M."/>
        </authorList>
    </citation>
    <scope>NUCLEOTIDE SEQUENCE [LARGE SCALE GENOMIC DNA]</scope>
    <source>
        <strain evidence="2 3">DSM 44197</strain>
    </source>
</reference>
<sequence length="126" mass="12711">MRAVLASVLVAAALAGCAQRQGGRAAAAATAVLASAQRGDGAGACAGLVPSAAQSLETEGRSCAEEIVKLGLRSGPADGGEVWGDAARVRVGADTVFLFRWGDGWKVAAAGCRPRAGRPYECRVRT</sequence>
<dbReference type="EMBL" id="JACJIA010000001">
    <property type="protein sequence ID" value="MBA8949420.1"/>
    <property type="molecule type" value="Genomic_DNA"/>
</dbReference>
<dbReference type="Proteomes" id="UP000572680">
    <property type="component" value="Unassembled WGS sequence"/>
</dbReference>